<evidence type="ECO:0000313" key="1">
    <source>
        <dbReference type="EMBL" id="MBU2690118.1"/>
    </source>
</evidence>
<dbReference type="AlphaFoldDB" id="A0A948RV33"/>
<dbReference type="EMBL" id="JAHJDP010000023">
    <property type="protein sequence ID" value="MBU2690118.1"/>
    <property type="molecule type" value="Genomic_DNA"/>
</dbReference>
<name>A0A948RV33_UNCEI</name>
<sequence length="368" mass="40669">MSIDGFSTEFTEGESVFGINPDLLVAEESTNDSKWGAFNDINQIKVTWDAQNLYVAVDGFIFDNNVILLLDVTDRDPETEADNGLTGMTELNSWRRNFVFAQDFAPEMFLATWDGNSQPRLMMYDGPNHVTEVPSSSFLTLATFQQSSPGRSMEAAIPWSLIFLGLSSEEFQPDLGTNVWVIPDGMSVLKIAAVVTAGADGTGGPDSAPDNFCGHTNESSDQVLIDNYAIVPLDTDSIEAVPDFGIEPKDRITFKRTPPVRGVECKFKNLILDSPIASPEEGIAMRFHVNFEQSDALITARIFDMAGDEVITLYERDPRTKNDPYDEEKDLWYGMAEDGSYVHGGIYIISVVLEPGLSRVQKAFSVVR</sequence>
<protein>
    <submittedName>
        <fullName evidence="1">Uncharacterized protein</fullName>
    </submittedName>
</protein>
<gene>
    <name evidence="1" type="ORF">KJ970_04260</name>
</gene>
<reference evidence="1" key="1">
    <citation type="submission" date="2021-05" db="EMBL/GenBank/DDBJ databases">
        <title>Energy efficiency and biological interactions define the core microbiome of deep oligotrophic groundwater.</title>
        <authorList>
            <person name="Mehrshad M."/>
            <person name="Lopez-Fernandez M."/>
            <person name="Bell E."/>
            <person name="Bernier-Latmani R."/>
            <person name="Bertilsson S."/>
            <person name="Dopson M."/>
        </authorList>
    </citation>
    <scope>NUCLEOTIDE SEQUENCE</scope>
    <source>
        <strain evidence="1">Modern_marine.mb.64</strain>
    </source>
</reference>
<evidence type="ECO:0000313" key="2">
    <source>
        <dbReference type="Proteomes" id="UP000777784"/>
    </source>
</evidence>
<comment type="caution">
    <text evidence="1">The sequence shown here is derived from an EMBL/GenBank/DDBJ whole genome shotgun (WGS) entry which is preliminary data.</text>
</comment>
<proteinExistence type="predicted"/>
<accession>A0A948RV33</accession>
<dbReference type="Proteomes" id="UP000777784">
    <property type="component" value="Unassembled WGS sequence"/>
</dbReference>
<organism evidence="1 2">
    <name type="scientific">Eiseniibacteriota bacterium</name>
    <dbReference type="NCBI Taxonomy" id="2212470"/>
    <lineage>
        <taxon>Bacteria</taxon>
        <taxon>Candidatus Eiseniibacteriota</taxon>
    </lineage>
</organism>